<proteinExistence type="predicted"/>
<evidence type="ECO:0000313" key="1">
    <source>
        <dbReference type="EMBL" id="CAG9312182.1"/>
    </source>
</evidence>
<name>A0AAU9IDD7_9CILI</name>
<dbReference type="Proteomes" id="UP001162131">
    <property type="component" value="Unassembled WGS sequence"/>
</dbReference>
<reference evidence="1" key="1">
    <citation type="submission" date="2021-09" db="EMBL/GenBank/DDBJ databases">
        <authorList>
            <consortium name="AG Swart"/>
            <person name="Singh M."/>
            <person name="Singh A."/>
            <person name="Seah K."/>
            <person name="Emmerich C."/>
        </authorList>
    </citation>
    <scope>NUCLEOTIDE SEQUENCE</scope>
    <source>
        <strain evidence="1">ATCC30299</strain>
    </source>
</reference>
<sequence>MDAFKFRKKKLTPLPWASLNEELWEKVDFITKVNLKIFDDKVKSKHERDINYITPLFQGNIHLNFLFYTLFNS</sequence>
<dbReference type="EMBL" id="CAJZBQ010000005">
    <property type="protein sequence ID" value="CAG9312182.1"/>
    <property type="molecule type" value="Genomic_DNA"/>
</dbReference>
<organism evidence="1 2">
    <name type="scientific">Blepharisma stoltei</name>
    <dbReference type="NCBI Taxonomy" id="1481888"/>
    <lineage>
        <taxon>Eukaryota</taxon>
        <taxon>Sar</taxon>
        <taxon>Alveolata</taxon>
        <taxon>Ciliophora</taxon>
        <taxon>Postciliodesmatophora</taxon>
        <taxon>Heterotrichea</taxon>
        <taxon>Heterotrichida</taxon>
        <taxon>Blepharismidae</taxon>
        <taxon>Blepharisma</taxon>
    </lineage>
</organism>
<accession>A0AAU9IDD7</accession>
<dbReference type="AlphaFoldDB" id="A0AAU9IDD7"/>
<keyword evidence="2" id="KW-1185">Reference proteome</keyword>
<protein>
    <submittedName>
        <fullName evidence="1">Uncharacterized protein</fullName>
    </submittedName>
</protein>
<gene>
    <name evidence="1" type="ORF">BSTOLATCC_MIC5607</name>
</gene>
<evidence type="ECO:0000313" key="2">
    <source>
        <dbReference type="Proteomes" id="UP001162131"/>
    </source>
</evidence>
<comment type="caution">
    <text evidence="1">The sequence shown here is derived from an EMBL/GenBank/DDBJ whole genome shotgun (WGS) entry which is preliminary data.</text>
</comment>